<evidence type="ECO:0000259" key="1">
    <source>
        <dbReference type="Pfam" id="PF03724"/>
    </source>
</evidence>
<dbReference type="EMBL" id="FOHS01000003">
    <property type="protein sequence ID" value="SET69637.1"/>
    <property type="molecule type" value="Genomic_DNA"/>
</dbReference>
<name>A0A1I0GHP8_9BACT</name>
<dbReference type="RefSeq" id="WP_092771753.1">
    <property type="nucleotide sequence ID" value="NZ_FOHS01000003.1"/>
</dbReference>
<dbReference type="InterPro" id="IPR038670">
    <property type="entry name" value="HslJ-like_sf"/>
</dbReference>
<organism evidence="2 3">
    <name type="scientific">Hymenobacter actinosclerus</name>
    <dbReference type="NCBI Taxonomy" id="82805"/>
    <lineage>
        <taxon>Bacteria</taxon>
        <taxon>Pseudomonadati</taxon>
        <taxon>Bacteroidota</taxon>
        <taxon>Cytophagia</taxon>
        <taxon>Cytophagales</taxon>
        <taxon>Hymenobacteraceae</taxon>
        <taxon>Hymenobacter</taxon>
    </lineage>
</organism>
<gene>
    <name evidence="2" type="ORF">SAMN04487998_2381</name>
</gene>
<dbReference type="AlphaFoldDB" id="A0A1I0GHP8"/>
<dbReference type="Proteomes" id="UP000198697">
    <property type="component" value="Unassembled WGS sequence"/>
</dbReference>
<accession>A0A1I0GHP8</accession>
<dbReference type="STRING" id="82805.SAMN04487998_2381"/>
<dbReference type="OrthoDB" id="5348860at2"/>
<keyword evidence="2" id="KW-0346">Stress response</keyword>
<reference evidence="3" key="1">
    <citation type="submission" date="2016-10" db="EMBL/GenBank/DDBJ databases">
        <authorList>
            <person name="Varghese N."/>
            <person name="Submissions S."/>
        </authorList>
    </citation>
    <scope>NUCLEOTIDE SEQUENCE [LARGE SCALE GENOMIC DNA]</scope>
    <source>
        <strain evidence="3">DSM 15310</strain>
    </source>
</reference>
<evidence type="ECO:0000313" key="3">
    <source>
        <dbReference type="Proteomes" id="UP000198697"/>
    </source>
</evidence>
<dbReference type="PROSITE" id="PS51257">
    <property type="entry name" value="PROKAR_LIPOPROTEIN"/>
    <property type="match status" value="1"/>
</dbReference>
<dbReference type="PANTHER" id="PTHR35535">
    <property type="entry name" value="HEAT SHOCK PROTEIN HSLJ"/>
    <property type="match status" value="1"/>
</dbReference>
<evidence type="ECO:0000313" key="2">
    <source>
        <dbReference type="EMBL" id="SET69637.1"/>
    </source>
</evidence>
<protein>
    <submittedName>
        <fullName evidence="2">Heat shock protein HslJ</fullName>
    </submittedName>
</protein>
<dbReference type="Gene3D" id="2.40.128.270">
    <property type="match status" value="1"/>
</dbReference>
<dbReference type="Pfam" id="PF03724">
    <property type="entry name" value="META"/>
    <property type="match status" value="1"/>
</dbReference>
<sequence>MKKYLFALLLTPALLTGCESTRNTITTPDTSTGMSQKTEGIKNKHWQLVMLEGQPVKMAAGQERDAYFMLTDSSRVVGYGGCNSLNGSYELNEQQMRLRFSNLLTTLRACPGPENERGFLEVLNQADNFTLQGDTLMLNVGRRAPLAVFHAVY</sequence>
<dbReference type="InterPro" id="IPR005184">
    <property type="entry name" value="DUF306_Meta_HslJ"/>
</dbReference>
<feature type="domain" description="DUF306" evidence="1">
    <location>
        <begin position="39"/>
        <end position="149"/>
    </location>
</feature>
<keyword evidence="3" id="KW-1185">Reference proteome</keyword>
<dbReference type="PANTHER" id="PTHR35535:SF1">
    <property type="entry name" value="HEAT SHOCK PROTEIN HSLJ"/>
    <property type="match status" value="1"/>
</dbReference>
<proteinExistence type="predicted"/>
<dbReference type="InterPro" id="IPR053147">
    <property type="entry name" value="Hsp_HslJ-like"/>
</dbReference>